<dbReference type="InterPro" id="IPR000700">
    <property type="entry name" value="PAS-assoc_C"/>
</dbReference>
<dbReference type="PRINTS" id="PR00344">
    <property type="entry name" value="BCTRLSENSOR"/>
</dbReference>
<comment type="catalytic activity">
    <reaction evidence="1">
        <text>ATP + protein L-histidine = ADP + protein N-phospho-L-histidine.</text>
        <dbReference type="EC" id="2.7.13.3"/>
    </reaction>
</comment>
<feature type="domain" description="PAC" evidence="13">
    <location>
        <begin position="1440"/>
        <end position="1492"/>
    </location>
</feature>
<feature type="domain" description="PAS" evidence="12">
    <location>
        <begin position="635"/>
        <end position="690"/>
    </location>
</feature>
<dbReference type="PROSITE" id="PS50113">
    <property type="entry name" value="PAC"/>
    <property type="match status" value="7"/>
</dbReference>
<keyword evidence="7" id="KW-0902">Two-component regulatory system</keyword>
<reference evidence="14" key="1">
    <citation type="submission" date="2019-10" db="EMBL/GenBank/DDBJ databases">
        <authorList>
            <consortium name="Genoscope - CEA"/>
            <person name="William W."/>
        </authorList>
    </citation>
    <scope>NUCLEOTIDE SEQUENCE [LARGE SCALE GENOMIC DNA]</scope>
    <source>
        <strain evidence="14">BBR_PRJEB10994</strain>
    </source>
</reference>
<feature type="domain" description="PAC" evidence="13">
    <location>
        <begin position="709"/>
        <end position="761"/>
    </location>
</feature>
<feature type="domain" description="PAC" evidence="13">
    <location>
        <begin position="582"/>
        <end position="634"/>
    </location>
</feature>
<keyword evidence="6 14" id="KW-0418">Kinase</keyword>
<dbReference type="CDD" id="cd00130">
    <property type="entry name" value="PAS"/>
    <property type="match status" value="7"/>
</dbReference>
<dbReference type="InterPro" id="IPR004358">
    <property type="entry name" value="Sig_transdc_His_kin-like_C"/>
</dbReference>
<dbReference type="SMART" id="SM00086">
    <property type="entry name" value="PAC"/>
    <property type="match status" value="8"/>
</dbReference>
<evidence type="ECO:0000259" key="10">
    <source>
        <dbReference type="PROSITE" id="PS50046"/>
    </source>
</evidence>
<dbReference type="FunFam" id="1.10.287.130:FF:000001">
    <property type="entry name" value="Two-component sensor histidine kinase"/>
    <property type="match status" value="1"/>
</dbReference>
<dbReference type="Gene3D" id="3.30.565.10">
    <property type="entry name" value="Histidine kinase-like ATPase, C-terminal domain"/>
    <property type="match status" value="1"/>
</dbReference>
<keyword evidence="15" id="KW-1185">Reference proteome</keyword>
<dbReference type="Gene3D" id="1.10.287.130">
    <property type="match status" value="1"/>
</dbReference>
<dbReference type="PANTHER" id="PTHR43304">
    <property type="entry name" value="PHYTOCHROME-LIKE PROTEIN CPH1"/>
    <property type="match status" value="1"/>
</dbReference>
<dbReference type="Pfam" id="PF08447">
    <property type="entry name" value="PAS_3"/>
    <property type="match status" value="2"/>
</dbReference>
<protein>
    <recommendedName>
        <fullName evidence="3">histidine kinase</fullName>
        <ecNumber evidence="3">2.7.13.3</ecNumber>
    </recommendedName>
</protein>
<dbReference type="GO" id="GO:0006355">
    <property type="term" value="P:regulation of DNA-templated transcription"/>
    <property type="evidence" value="ECO:0007669"/>
    <property type="project" value="InterPro"/>
</dbReference>
<dbReference type="NCBIfam" id="TIGR00229">
    <property type="entry name" value="sensory_box"/>
    <property type="match status" value="8"/>
</dbReference>
<comment type="caution">
    <text evidence="14">The sequence shown here is derived from an EMBL/GenBank/DDBJ whole genome shotgun (WGS) entry which is preliminary data.</text>
</comment>
<dbReference type="SUPFAM" id="SSF55781">
    <property type="entry name" value="GAF domain-like"/>
    <property type="match status" value="2"/>
</dbReference>
<dbReference type="CDD" id="cd16922">
    <property type="entry name" value="HATPase_EvgS-ArcB-TorS-like"/>
    <property type="match status" value="1"/>
</dbReference>
<dbReference type="InterPro" id="IPR013656">
    <property type="entry name" value="PAS_4"/>
</dbReference>
<evidence type="ECO:0000256" key="3">
    <source>
        <dbReference type="ARBA" id="ARBA00012438"/>
    </source>
</evidence>
<dbReference type="InterPro" id="IPR036097">
    <property type="entry name" value="HisK_dim/P_sf"/>
</dbReference>
<evidence type="ECO:0000313" key="14">
    <source>
        <dbReference type="EMBL" id="VXD12874.1"/>
    </source>
</evidence>
<name>A0A7Z9BGK2_9CYAN</name>
<keyword evidence="5 14" id="KW-0808">Transferase</keyword>
<dbReference type="PROSITE" id="PS50046">
    <property type="entry name" value="PHYTOCHROME_2"/>
    <property type="match status" value="1"/>
</dbReference>
<dbReference type="PANTHER" id="PTHR43304:SF1">
    <property type="entry name" value="PAC DOMAIN-CONTAINING PROTEIN"/>
    <property type="match status" value="1"/>
</dbReference>
<gene>
    <name evidence="14" type="ORF">PL9631_1060230</name>
</gene>
<dbReference type="EC" id="2.7.13.3" evidence="3"/>
<dbReference type="InterPro" id="IPR016132">
    <property type="entry name" value="Phyto_chromo_attachment"/>
</dbReference>
<keyword evidence="4" id="KW-0597">Phosphoprotein</keyword>
<dbReference type="Pfam" id="PF08448">
    <property type="entry name" value="PAS_4"/>
    <property type="match status" value="3"/>
</dbReference>
<evidence type="ECO:0000256" key="4">
    <source>
        <dbReference type="ARBA" id="ARBA00022553"/>
    </source>
</evidence>
<dbReference type="PROSITE" id="PS50112">
    <property type="entry name" value="PAS"/>
    <property type="match status" value="6"/>
</dbReference>
<dbReference type="InterPro" id="IPR052162">
    <property type="entry name" value="Sensor_kinase/Photoreceptor"/>
</dbReference>
<dbReference type="SMART" id="SM00091">
    <property type="entry name" value="PAS"/>
    <property type="match status" value="8"/>
</dbReference>
<dbReference type="Pfam" id="PF13185">
    <property type="entry name" value="GAF_2"/>
    <property type="match status" value="1"/>
</dbReference>
<dbReference type="InterPro" id="IPR013655">
    <property type="entry name" value="PAS_fold_3"/>
</dbReference>
<dbReference type="SMART" id="SM00065">
    <property type="entry name" value="GAF"/>
    <property type="match status" value="1"/>
</dbReference>
<proteinExistence type="inferred from homology"/>
<dbReference type="Pfam" id="PF13426">
    <property type="entry name" value="PAS_9"/>
    <property type="match status" value="2"/>
</dbReference>
<feature type="domain" description="PAC" evidence="13">
    <location>
        <begin position="1157"/>
        <end position="1209"/>
    </location>
</feature>
<dbReference type="SMART" id="SM00388">
    <property type="entry name" value="HisKA"/>
    <property type="match status" value="1"/>
</dbReference>
<evidence type="ECO:0000256" key="2">
    <source>
        <dbReference type="ARBA" id="ARBA00006402"/>
    </source>
</evidence>
<feature type="coiled-coil region" evidence="9">
    <location>
        <begin position="618"/>
        <end position="645"/>
    </location>
</feature>
<feature type="domain" description="PAS" evidence="12">
    <location>
        <begin position="1083"/>
        <end position="1145"/>
    </location>
</feature>
<dbReference type="Pfam" id="PF00512">
    <property type="entry name" value="HisKA"/>
    <property type="match status" value="1"/>
</dbReference>
<keyword evidence="9" id="KW-0175">Coiled coil</keyword>
<evidence type="ECO:0000259" key="12">
    <source>
        <dbReference type="PROSITE" id="PS50112"/>
    </source>
</evidence>
<dbReference type="SUPFAM" id="SSF47384">
    <property type="entry name" value="Homodimeric domain of signal transducing histidine kinase"/>
    <property type="match status" value="1"/>
</dbReference>
<sequence>MTTSEICSHFPNRGYQVIHSPTWDARWQINQFLGVIHDLILIIDCEQEQIYILPTESARNLSSESNAFFQMLQELENPQESSEFTPLIQQVIQTQVAQHIIYKCDQNRQDYQILVEIYPLSKIEVIAVIKDLTQCSTVKAVLQKVSENNHSPTLNPTPSLQVTKECLKKQIEERQRIETQIQTRKTELEILMDNAGDCIVRLDHKLRYVFVNRRMAFITQIAQEKFIGKTNQELGISTLVTQEWHKNCQQVLDTGQPQQFEFDFETPEGVRSFQTLIVPEIQQGGQVKTLLATTRDITEQKRALAETQKQNQFLNLLTEITSKIRQSLELDLILKTTVEEVQKVLNVDRVIMLKLHPQKGATVVQEAVISQWSSLLSHTIYTPELTPYLSDTAVPDQVISFSDVGQENLDNCYLKLMEFFQVKAILIVPIWLEKKEIDSIITSPENPELTDNFPEPKPKLWGFLMAHKCAEPRQWTTLETNFLKQLADQVGIALKQAELIAELKQTHQCLSCHFDNSPLAVIEWDQQLKIKRWSSQAERIFGWTSAEVLGQKWSTFKEVFGTNVLQMNQQMIHLIDGTDNHQIFEAQNRTKDGRVIDCEWYNSVVRDEDGNLVSLLSLAQNVSDRKQAEQELVKSEERFRSIFEQAAVGFALVNLSGKLLRVNQRYCRITGYSEEQLIGGQINDFIHHPDADEKNWLEAIQDQGLIETFSVQKQCILPDGQLNWVQIFVSPVNELWEGKNYILLALEDIEERKQTEEALRKSEERWQLALRGNNDGIWDWNIQTREVFFSPRWKEMLGYHEQEICDHLTQWNQRVHPDDLPGVMKAIRDHLDQKTPFYITEHRVLCKDGSYKWILDRGQALWDAGENLVRMVGSYTDISDRKRAEQELHQVNRALRTISDCNQALVRATTESELLHDICQTLINVGGYHFAWVGYTQYTSDKKIIPVAKAGFEAGYLDDLTVTWDDSKWGQGPSGTAVRTAKTCIFQNFDTNGNYAPWKQQAQKRGYTSSIALPLIMTTEAHNQNLQPALNGEISSIPFGVLNLYSTQVNAFDPAEVKLLKELVDDIVYGIMALRIRGSHAETEKKFRQLAENIDDVFWITNALGNQFIYVSPAYQPIWNQNPDAIYQNFQSFIDTIHPQDQNRVLLARQNPQGQGFDLEYRILRPDGSYRWIWDRGFPILNETGQLDRRGGIAKDITHRKETEQLLQQNNQELELRVTQRTAELETANERLQFELMQRHRTEFKLRKSEEQYRTLVKNFPDGAVFLVDLDFRYTIADGMGLVLKGLSRKMLEGKTIWQVLPSPLLEIVEPLYRSALAGETTISEVEYEGRIYYHQALPVRNEQDEIFAGMVVMQDITQRKQAEAERDKLISIIEATPDFISSAKPGGEVVYYNQSARRILGLDREGKISNQHVPQNHPQWAVEIIENEGFPTAIREGSWIGETALTSYDGREIPLSQLIIAHKNHEGQVYLFSTMARDITEQKQSQANLLEAERRWRSLLENVRLLVVGLDRHGKVEYVNRFLLEVMGYTQTEVLGKNWLADFQENSAQRLSASDFAELLDYHFKPYSQQLIVTKLGEEKIISWNHTLLKDLQGNAIGMMSIGEDITERDAIERMKDEFISVVSHELRTPLTSIHGGLNLLSTGLIDPQSERGVHVMKIAAESAERLVRLVNDILELERLESGKICLNKQVVNSTDLLLRATEQMQVMANRTGISLEFSSPSLEFYADPDRILQVLTNLLSNAIKFSESGDNIKVSVEMESPENLAEKPQILFKIKDQGRGIPPDKIEKIFERFHQVDASDSRKKGGTGLGLAICRSIVEQHGGQIWVQSKVDQGSCFYFTLPMAISTEVKS</sequence>
<dbReference type="Proteomes" id="UP000182190">
    <property type="component" value="Unassembled WGS sequence"/>
</dbReference>
<feature type="domain" description="PAC" evidence="13">
    <location>
        <begin position="838"/>
        <end position="890"/>
    </location>
</feature>
<dbReference type="FunFam" id="3.30.565.10:FF:000006">
    <property type="entry name" value="Sensor histidine kinase WalK"/>
    <property type="match status" value="1"/>
</dbReference>
<evidence type="ECO:0000256" key="1">
    <source>
        <dbReference type="ARBA" id="ARBA00000085"/>
    </source>
</evidence>
<evidence type="ECO:0000256" key="9">
    <source>
        <dbReference type="SAM" id="Coils"/>
    </source>
</evidence>
<dbReference type="InterPro" id="IPR003594">
    <property type="entry name" value="HATPase_dom"/>
</dbReference>
<dbReference type="InterPro" id="IPR000014">
    <property type="entry name" value="PAS"/>
</dbReference>
<dbReference type="RefSeq" id="WP_083624004.1">
    <property type="nucleotide sequence ID" value="NZ_LR735026.1"/>
</dbReference>
<dbReference type="Pfam" id="PF02518">
    <property type="entry name" value="HATPase_c"/>
    <property type="match status" value="1"/>
</dbReference>
<keyword evidence="8" id="KW-0472">Membrane</keyword>
<dbReference type="SMART" id="SM00387">
    <property type="entry name" value="HATPase_c"/>
    <property type="match status" value="1"/>
</dbReference>
<evidence type="ECO:0000259" key="13">
    <source>
        <dbReference type="PROSITE" id="PS50113"/>
    </source>
</evidence>
<dbReference type="PROSITE" id="PS50109">
    <property type="entry name" value="HIS_KIN"/>
    <property type="match status" value="1"/>
</dbReference>
<accession>A0A7Z9BGK2</accession>
<dbReference type="EMBL" id="CZCS02000009">
    <property type="protein sequence ID" value="VXD12874.1"/>
    <property type="molecule type" value="Genomic_DNA"/>
</dbReference>
<feature type="domain" description="PAS" evidence="12">
    <location>
        <begin position="762"/>
        <end position="834"/>
    </location>
</feature>
<dbReference type="Pfam" id="PF00989">
    <property type="entry name" value="PAS"/>
    <property type="match status" value="1"/>
</dbReference>
<feature type="domain" description="PAS" evidence="12">
    <location>
        <begin position="1366"/>
        <end position="1406"/>
    </location>
</feature>
<feature type="domain" description="PAC" evidence="13">
    <location>
        <begin position="258"/>
        <end position="309"/>
    </location>
</feature>
<feature type="domain" description="PAS" evidence="12">
    <location>
        <begin position="514"/>
        <end position="551"/>
    </location>
</feature>
<dbReference type="Pfam" id="PF01590">
    <property type="entry name" value="GAF"/>
    <property type="match status" value="1"/>
</dbReference>
<dbReference type="InterPro" id="IPR005467">
    <property type="entry name" value="His_kinase_dom"/>
</dbReference>
<evidence type="ECO:0000256" key="5">
    <source>
        <dbReference type="ARBA" id="ARBA00022679"/>
    </source>
</evidence>
<comment type="similarity">
    <text evidence="2">In the N-terminal section; belongs to the phytochrome family.</text>
</comment>
<evidence type="ECO:0000256" key="8">
    <source>
        <dbReference type="ARBA" id="ARBA00023136"/>
    </source>
</evidence>
<feature type="domain" description="PAS" evidence="12">
    <location>
        <begin position="1493"/>
        <end position="1544"/>
    </location>
</feature>
<dbReference type="SUPFAM" id="SSF55874">
    <property type="entry name" value="ATPase domain of HSP90 chaperone/DNA topoisomerase II/histidine kinase"/>
    <property type="match status" value="1"/>
</dbReference>
<evidence type="ECO:0000256" key="6">
    <source>
        <dbReference type="ARBA" id="ARBA00022777"/>
    </source>
</evidence>
<organism evidence="14 15">
    <name type="scientific">Planktothrix paucivesiculata PCC 9631</name>
    <dbReference type="NCBI Taxonomy" id="671071"/>
    <lineage>
        <taxon>Bacteria</taxon>
        <taxon>Bacillati</taxon>
        <taxon>Cyanobacteriota</taxon>
        <taxon>Cyanophyceae</taxon>
        <taxon>Oscillatoriophycideae</taxon>
        <taxon>Oscillatoriales</taxon>
        <taxon>Microcoleaceae</taxon>
        <taxon>Planktothrix</taxon>
    </lineage>
</organism>
<dbReference type="GO" id="GO:0000155">
    <property type="term" value="F:phosphorelay sensor kinase activity"/>
    <property type="evidence" value="ECO:0007669"/>
    <property type="project" value="InterPro"/>
</dbReference>
<feature type="domain" description="PAC" evidence="13">
    <location>
        <begin position="1317"/>
        <end position="1369"/>
    </location>
</feature>
<evidence type="ECO:0000313" key="15">
    <source>
        <dbReference type="Proteomes" id="UP000182190"/>
    </source>
</evidence>
<feature type="domain" description="Histidine kinase" evidence="11">
    <location>
        <begin position="1623"/>
        <end position="1847"/>
    </location>
</feature>
<dbReference type="InterPro" id="IPR003018">
    <property type="entry name" value="GAF"/>
</dbReference>
<dbReference type="InterPro" id="IPR003661">
    <property type="entry name" value="HisK_dim/P_dom"/>
</dbReference>
<dbReference type="InterPro" id="IPR029016">
    <property type="entry name" value="GAF-like_dom_sf"/>
</dbReference>
<dbReference type="Gene3D" id="3.30.450.40">
    <property type="match status" value="2"/>
</dbReference>
<dbReference type="SUPFAM" id="SSF55785">
    <property type="entry name" value="PYP-like sensor domain (PAS domain)"/>
    <property type="match status" value="8"/>
</dbReference>
<dbReference type="InterPro" id="IPR035965">
    <property type="entry name" value="PAS-like_dom_sf"/>
</dbReference>
<dbReference type="CDD" id="cd00082">
    <property type="entry name" value="HisKA"/>
    <property type="match status" value="1"/>
</dbReference>
<feature type="domain" description="Phytochrome chromophore attachment site" evidence="10">
    <location>
        <begin position="329"/>
        <end position="489"/>
    </location>
</feature>
<dbReference type="InterPro" id="IPR036890">
    <property type="entry name" value="HATPase_C_sf"/>
</dbReference>
<evidence type="ECO:0000256" key="7">
    <source>
        <dbReference type="ARBA" id="ARBA00023012"/>
    </source>
</evidence>
<dbReference type="InterPro" id="IPR001610">
    <property type="entry name" value="PAC"/>
</dbReference>
<evidence type="ECO:0000259" key="11">
    <source>
        <dbReference type="PROSITE" id="PS50109"/>
    </source>
</evidence>
<dbReference type="InterPro" id="IPR013767">
    <property type="entry name" value="PAS_fold"/>
</dbReference>
<dbReference type="Gene3D" id="3.30.450.20">
    <property type="entry name" value="PAS domain"/>
    <property type="match status" value="8"/>
</dbReference>
<dbReference type="OrthoDB" id="518094at2"/>